<evidence type="ECO:0000256" key="4">
    <source>
        <dbReference type="ARBA" id="ARBA00022729"/>
    </source>
</evidence>
<feature type="domain" description="TNFR-Cys" evidence="10">
    <location>
        <begin position="67"/>
        <end position="108"/>
    </location>
</feature>
<keyword evidence="5" id="KW-0677">Repeat</keyword>
<name>A0A3Q4HQX5_NEOBR</name>
<evidence type="ECO:0000256" key="1">
    <source>
        <dbReference type="ARBA" id="ARBA00004613"/>
    </source>
</evidence>
<feature type="signal peptide" evidence="9">
    <location>
        <begin position="1"/>
        <end position="21"/>
    </location>
</feature>
<dbReference type="PANTHER" id="PTHR23097:SF90">
    <property type="entry name" value="TUMOR NECROSIS FACTOR RECEPTOR SUPERFAMILY MEMBER 11B"/>
    <property type="match status" value="1"/>
</dbReference>
<dbReference type="Pfam" id="PF23630">
    <property type="entry name" value="Death_TNFRSF11B"/>
    <property type="match status" value="2"/>
</dbReference>
<dbReference type="Bgee" id="ENSNBRG00000019947">
    <property type="expression patterns" value="Expressed in camera-type eye and 3 other cell types or tissues"/>
</dbReference>
<keyword evidence="4 9" id="KW-0732">Signal</keyword>
<dbReference type="PANTHER" id="PTHR23097">
    <property type="entry name" value="TUMOR NECROSIS FACTOR RECEPTOR SUPERFAMILY MEMBER"/>
    <property type="match status" value="1"/>
</dbReference>
<keyword evidence="3" id="KW-0053">Apoptosis</keyword>
<evidence type="ECO:0000256" key="5">
    <source>
        <dbReference type="ARBA" id="ARBA00022737"/>
    </source>
</evidence>
<accession>A0A3Q4HQX5</accession>
<organism evidence="11 12">
    <name type="scientific">Neolamprologus brichardi</name>
    <name type="common">Fairy cichlid</name>
    <name type="synonym">Lamprologus brichardi</name>
    <dbReference type="NCBI Taxonomy" id="32507"/>
    <lineage>
        <taxon>Eukaryota</taxon>
        <taxon>Metazoa</taxon>
        <taxon>Chordata</taxon>
        <taxon>Craniata</taxon>
        <taxon>Vertebrata</taxon>
        <taxon>Euteleostomi</taxon>
        <taxon>Actinopterygii</taxon>
        <taxon>Neopterygii</taxon>
        <taxon>Teleostei</taxon>
        <taxon>Neoteleostei</taxon>
        <taxon>Acanthomorphata</taxon>
        <taxon>Ovalentaria</taxon>
        <taxon>Cichlomorphae</taxon>
        <taxon>Cichliformes</taxon>
        <taxon>Cichlidae</taxon>
        <taxon>African cichlids</taxon>
        <taxon>Pseudocrenilabrinae</taxon>
        <taxon>Lamprologini</taxon>
        <taxon>Neolamprologus</taxon>
    </lineage>
</organism>
<reference evidence="11" key="2">
    <citation type="submission" date="2025-09" db="UniProtKB">
        <authorList>
            <consortium name="Ensembl"/>
        </authorList>
    </citation>
    <scope>IDENTIFICATION</scope>
</reference>
<reference evidence="11" key="1">
    <citation type="submission" date="2025-08" db="UniProtKB">
        <authorList>
            <consortium name="Ensembl"/>
        </authorList>
    </citation>
    <scope>IDENTIFICATION</scope>
</reference>
<dbReference type="Ensembl" id="ENSNBRT00000026776.1">
    <property type="protein sequence ID" value="ENSNBRP00000026085.1"/>
    <property type="gene ID" value="ENSNBRG00000019947.1"/>
</dbReference>
<evidence type="ECO:0000313" key="12">
    <source>
        <dbReference type="Proteomes" id="UP000261580"/>
    </source>
</evidence>
<proteinExistence type="predicted"/>
<evidence type="ECO:0000256" key="9">
    <source>
        <dbReference type="SAM" id="SignalP"/>
    </source>
</evidence>
<feature type="repeat" description="TNFR-Cys" evidence="8">
    <location>
        <begin position="67"/>
        <end position="108"/>
    </location>
</feature>
<dbReference type="GeneTree" id="ENSGT00940000155167"/>
<comment type="subcellular location">
    <subcellularLocation>
        <location evidence="1">Secreted</location>
    </subcellularLocation>
</comment>
<dbReference type="InterPro" id="IPR017371">
    <property type="entry name" value="TNFR_11B"/>
</dbReference>
<dbReference type="GO" id="GO:0006915">
    <property type="term" value="P:apoptotic process"/>
    <property type="evidence" value="ECO:0007669"/>
    <property type="project" value="UniProtKB-KW"/>
</dbReference>
<dbReference type="InterPro" id="IPR052459">
    <property type="entry name" value="TNFRSF_decoy_receptor"/>
</dbReference>
<keyword evidence="6 8" id="KW-1015">Disulfide bond</keyword>
<dbReference type="PRINTS" id="PR01975">
    <property type="entry name" value="TNFACTORR11B"/>
</dbReference>
<evidence type="ECO:0000313" key="11">
    <source>
        <dbReference type="Ensembl" id="ENSNBRP00000026085.1"/>
    </source>
</evidence>
<dbReference type="SMART" id="SM00208">
    <property type="entry name" value="TNFR"/>
    <property type="match status" value="4"/>
</dbReference>
<feature type="disulfide bond" evidence="8">
    <location>
        <begin position="90"/>
        <end position="108"/>
    </location>
</feature>
<sequence>MNNTTCCQTLVILYEASLSWAFQQQAEQPTYQHRDPATSAFLTCNQCPPGTAVKRHCTADMPTECQPCPDRHFAENWHWGEKCQYCTSVCKERQLVKQQCNSTHDQLCECAPGFHLVIEFCIAHKACSPGYGVAALGTPVSDTVCDLCPDGHFSPGGSSTKPCQPHTNCSELGLKTLRWGTSTADSQCGTPDKKPTLLLFPDVTLCEEAVFQSLASLRLSSVPLERLLDSLPGKRVDRKSLERLKKTYLQKCCTSTNWSVSRCSSLKNLTLDDLMKVTNSLPGVKVKEADVQAVVSSCLPRQYILQLLHLWKKANHNLDLPNALSHSLRVLRNQQAPRHLLKGLKKISRIIGTTSAQKMFQKTFVSMLQDGSCFKAHKPLNE</sequence>
<keyword evidence="7" id="KW-0325">Glycoprotein</keyword>
<protein>
    <submittedName>
        <fullName evidence="11">TNF receptor superfamily member 11b</fullName>
    </submittedName>
</protein>
<dbReference type="Gene3D" id="2.10.50.10">
    <property type="entry name" value="Tumor Necrosis Factor Receptor, subunit A, domain 2"/>
    <property type="match status" value="2"/>
</dbReference>
<evidence type="ECO:0000256" key="6">
    <source>
        <dbReference type="ARBA" id="ARBA00023157"/>
    </source>
</evidence>
<dbReference type="Proteomes" id="UP000261580">
    <property type="component" value="Unassembled WGS sequence"/>
</dbReference>
<dbReference type="InterPro" id="IPR057633">
    <property type="entry name" value="Death_TNF11B"/>
</dbReference>
<evidence type="ECO:0000256" key="8">
    <source>
        <dbReference type="PROSITE-ProRule" id="PRU00206"/>
    </source>
</evidence>
<feature type="disulfide bond" evidence="8">
    <location>
        <begin position="68"/>
        <end position="83"/>
    </location>
</feature>
<dbReference type="PROSITE" id="PS50050">
    <property type="entry name" value="TNFR_NGFR_2"/>
    <property type="match status" value="1"/>
</dbReference>
<dbReference type="InterPro" id="IPR001368">
    <property type="entry name" value="TNFR/NGFR_Cys_rich_reg"/>
</dbReference>
<evidence type="ECO:0000256" key="3">
    <source>
        <dbReference type="ARBA" id="ARBA00022703"/>
    </source>
</evidence>
<evidence type="ECO:0000256" key="2">
    <source>
        <dbReference type="ARBA" id="ARBA00022525"/>
    </source>
</evidence>
<dbReference type="SUPFAM" id="SSF57586">
    <property type="entry name" value="TNF receptor-like"/>
    <property type="match status" value="2"/>
</dbReference>
<dbReference type="AlphaFoldDB" id="A0A3Q4HQX5"/>
<evidence type="ECO:0000256" key="7">
    <source>
        <dbReference type="ARBA" id="ARBA00023180"/>
    </source>
</evidence>
<keyword evidence="12" id="KW-1185">Reference proteome</keyword>
<feature type="chain" id="PRO_5046845921" evidence="9">
    <location>
        <begin position="22"/>
        <end position="382"/>
    </location>
</feature>
<dbReference type="GO" id="GO:0005576">
    <property type="term" value="C:extracellular region"/>
    <property type="evidence" value="ECO:0007669"/>
    <property type="project" value="UniProtKB-SubCell"/>
</dbReference>
<comment type="caution">
    <text evidence="8">Lacks conserved residue(s) required for the propagation of feature annotation.</text>
</comment>
<keyword evidence="2" id="KW-0964">Secreted</keyword>
<dbReference type="Pfam" id="PF00020">
    <property type="entry name" value="TNFR_c6"/>
    <property type="match status" value="2"/>
</dbReference>
<evidence type="ECO:0000259" key="10">
    <source>
        <dbReference type="PROSITE" id="PS50050"/>
    </source>
</evidence>